<evidence type="ECO:0000313" key="7">
    <source>
        <dbReference type="Proteomes" id="UP001228139"/>
    </source>
</evidence>
<proteinExistence type="inferred from homology"/>
<dbReference type="PRINTS" id="PR00039">
    <property type="entry name" value="HTHLYSR"/>
</dbReference>
<dbReference type="RefSeq" id="WP_306208585.1">
    <property type="nucleotide sequence ID" value="NZ_CP132353.1"/>
</dbReference>
<dbReference type="GO" id="GO:0003700">
    <property type="term" value="F:DNA-binding transcription factor activity"/>
    <property type="evidence" value="ECO:0007669"/>
    <property type="project" value="InterPro"/>
</dbReference>
<dbReference type="FunFam" id="1.10.10.10:FF:000001">
    <property type="entry name" value="LysR family transcriptional regulator"/>
    <property type="match status" value="1"/>
</dbReference>
<feature type="domain" description="HTH lysR-type" evidence="5">
    <location>
        <begin position="1"/>
        <end position="59"/>
    </location>
</feature>
<dbReference type="GO" id="GO:0043565">
    <property type="term" value="F:sequence-specific DNA binding"/>
    <property type="evidence" value="ECO:0007669"/>
    <property type="project" value="TreeGrafter"/>
</dbReference>
<dbReference type="InterPro" id="IPR036390">
    <property type="entry name" value="WH_DNA-bd_sf"/>
</dbReference>
<dbReference type="Pfam" id="PF00126">
    <property type="entry name" value="HTH_1"/>
    <property type="match status" value="1"/>
</dbReference>
<dbReference type="EMBL" id="CP132353">
    <property type="protein sequence ID" value="WLS78580.1"/>
    <property type="molecule type" value="Genomic_DNA"/>
</dbReference>
<name>A0AA50DIM3_9GAMM</name>
<dbReference type="AlphaFoldDB" id="A0AA50DIM3"/>
<dbReference type="KEGG" id="epi:Q3V30_19365"/>
<dbReference type="GO" id="GO:0006351">
    <property type="term" value="P:DNA-templated transcription"/>
    <property type="evidence" value="ECO:0007669"/>
    <property type="project" value="TreeGrafter"/>
</dbReference>
<dbReference type="SUPFAM" id="SSF46785">
    <property type="entry name" value="Winged helix' DNA-binding domain"/>
    <property type="match status" value="1"/>
</dbReference>
<evidence type="ECO:0000259" key="5">
    <source>
        <dbReference type="PROSITE" id="PS50931"/>
    </source>
</evidence>
<dbReference type="Gene3D" id="3.40.190.290">
    <property type="match status" value="1"/>
</dbReference>
<dbReference type="InterPro" id="IPR036388">
    <property type="entry name" value="WH-like_DNA-bd_sf"/>
</dbReference>
<dbReference type="PANTHER" id="PTHR30537:SF30">
    <property type="entry name" value="TRANSCRIPTIONAL REGULATOR-RELATED"/>
    <property type="match status" value="1"/>
</dbReference>
<sequence>MNDLKQYAVFAEVVASGSMSAAARRLNLTPSAVSQIISTLERQFGVSLLHRSTRKLVLTDAGERCYPHCLRLLEARNSAAASLELARDAPGGELKIAAPLGFGAYVAPALAPLLAEWPQLRLSLLVDDELTDLVASRIDVALRVGSLPDSSWVGRKLGDMETVLCASPAYLERWGAPQMTDDLYHHHWLSLMNEVHYTATTNRTNATPLPTFQLHLMDENNKPEKITLAVRTTTTNQITLQQMCEQGAGIARLFYPDVRAALEHGILVRVLPTKQLPFYPLTLLTSERHPGQAKIKMAVSALTSFFSFLPTVKRHF</sequence>
<dbReference type="Proteomes" id="UP001228139">
    <property type="component" value="Chromosome"/>
</dbReference>
<dbReference type="InterPro" id="IPR000847">
    <property type="entry name" value="LysR_HTH_N"/>
</dbReference>
<reference evidence="6 7" key="1">
    <citation type="submission" date="2023-07" db="EMBL/GenBank/DDBJ databases">
        <title>Pathogenic bacteria of pear tree diseases.</title>
        <authorList>
            <person name="Zhang Z."/>
            <person name="He L."/>
            <person name="Huang R."/>
        </authorList>
    </citation>
    <scope>NUCLEOTIDE SEQUENCE [LARGE SCALE GENOMIC DNA]</scope>
    <source>
        <strain evidence="6 7">DE2</strain>
    </source>
</reference>
<protein>
    <submittedName>
        <fullName evidence="6">LysR substrate-binding domain-containing protein</fullName>
    </submittedName>
</protein>
<organism evidence="6 7">
    <name type="scientific">Erwinia pyri</name>
    <dbReference type="NCBI Taxonomy" id="3062598"/>
    <lineage>
        <taxon>Bacteria</taxon>
        <taxon>Pseudomonadati</taxon>
        <taxon>Pseudomonadota</taxon>
        <taxon>Gammaproteobacteria</taxon>
        <taxon>Enterobacterales</taxon>
        <taxon>Erwiniaceae</taxon>
        <taxon>Erwinia</taxon>
    </lineage>
</organism>
<accession>A0AA50DIM3</accession>
<dbReference type="SUPFAM" id="SSF53850">
    <property type="entry name" value="Periplasmic binding protein-like II"/>
    <property type="match status" value="1"/>
</dbReference>
<keyword evidence="2" id="KW-0805">Transcription regulation</keyword>
<dbReference type="Pfam" id="PF03466">
    <property type="entry name" value="LysR_substrate"/>
    <property type="match status" value="1"/>
</dbReference>
<evidence type="ECO:0000256" key="4">
    <source>
        <dbReference type="ARBA" id="ARBA00023163"/>
    </source>
</evidence>
<dbReference type="PROSITE" id="PS50931">
    <property type="entry name" value="HTH_LYSR"/>
    <property type="match status" value="1"/>
</dbReference>
<keyword evidence="3" id="KW-0238">DNA-binding</keyword>
<evidence type="ECO:0000313" key="6">
    <source>
        <dbReference type="EMBL" id="WLS78580.1"/>
    </source>
</evidence>
<keyword evidence="4" id="KW-0804">Transcription</keyword>
<evidence type="ECO:0000256" key="3">
    <source>
        <dbReference type="ARBA" id="ARBA00023125"/>
    </source>
</evidence>
<keyword evidence="7" id="KW-1185">Reference proteome</keyword>
<dbReference type="PANTHER" id="PTHR30537">
    <property type="entry name" value="HTH-TYPE TRANSCRIPTIONAL REGULATOR"/>
    <property type="match status" value="1"/>
</dbReference>
<dbReference type="CDD" id="cd08422">
    <property type="entry name" value="PBP2_CrgA_like"/>
    <property type="match status" value="1"/>
</dbReference>
<evidence type="ECO:0000256" key="1">
    <source>
        <dbReference type="ARBA" id="ARBA00009437"/>
    </source>
</evidence>
<dbReference type="InterPro" id="IPR058163">
    <property type="entry name" value="LysR-type_TF_proteobact-type"/>
</dbReference>
<dbReference type="InterPro" id="IPR005119">
    <property type="entry name" value="LysR_subst-bd"/>
</dbReference>
<dbReference type="Gene3D" id="1.10.10.10">
    <property type="entry name" value="Winged helix-like DNA-binding domain superfamily/Winged helix DNA-binding domain"/>
    <property type="match status" value="1"/>
</dbReference>
<comment type="similarity">
    <text evidence="1">Belongs to the LysR transcriptional regulatory family.</text>
</comment>
<evidence type="ECO:0000256" key="2">
    <source>
        <dbReference type="ARBA" id="ARBA00023015"/>
    </source>
</evidence>
<gene>
    <name evidence="6" type="ORF">Q3V30_19365</name>
</gene>